<dbReference type="EMBL" id="CP039691">
    <property type="protein sequence ID" value="QCI98486.1"/>
    <property type="molecule type" value="Genomic_DNA"/>
</dbReference>
<dbReference type="PROSITE" id="PS51318">
    <property type="entry name" value="TAT"/>
    <property type="match status" value="1"/>
</dbReference>
<dbReference type="Proteomes" id="UP000826513">
    <property type="component" value="Chromosome 1"/>
</dbReference>
<keyword evidence="6" id="KW-1185">Reference proteome</keyword>
<feature type="signal peptide" evidence="1">
    <location>
        <begin position="1"/>
        <end position="22"/>
    </location>
</feature>
<dbReference type="OrthoDB" id="9792626at2"/>
<evidence type="ECO:0000259" key="2">
    <source>
        <dbReference type="PROSITE" id="PS51819"/>
    </source>
</evidence>
<sequence>MKLTRRNILKLTGLSCASAAVAGAVRAEGAGAPMSTPPLPFALTTPMHVDQAALRVRDLASMTAYYTKVLGLKEIGRENGKVILGAGNAPLLTLEHMPSADFESQTAAGLFHIAYLMPIRKDLARWLVHAAMNQVPFTGFADHNVSEAIYLNDPEGNGIEVYSDRPKDSWLWLGNSVTMGTEQLDIDNLVSLTDTSRDNYMVAPSTLRIGHMHLRVGDVAEGRKFYETTIGMQLTRGERADAAFLSSGRYHHHVALNTWNSRGAGKRDTSQTGLDWFSLTVSDKAELKRQQERLGAGGYAVSPVSGGIEAVDPWGTKLRLIGA</sequence>
<protein>
    <submittedName>
        <fullName evidence="3">VOC family protein</fullName>
    </submittedName>
</protein>
<evidence type="ECO:0000313" key="4">
    <source>
        <dbReference type="EMBL" id="QYA06051.1"/>
    </source>
</evidence>
<dbReference type="Proteomes" id="UP000298545">
    <property type="component" value="Chromosome circular"/>
</dbReference>
<dbReference type="Pfam" id="PF00903">
    <property type="entry name" value="Glyoxalase"/>
    <property type="match status" value="2"/>
</dbReference>
<dbReference type="SUPFAM" id="SSF54593">
    <property type="entry name" value="Glyoxalase/Bleomycin resistance protein/Dihydroxybiphenyl dioxygenase"/>
    <property type="match status" value="2"/>
</dbReference>
<reference evidence="3 5" key="1">
    <citation type="submission" date="2019-04" db="EMBL/GenBank/DDBJ databases">
        <title>Complete genome sequence of Agrobacterium larrymoorei CFBP5473.</title>
        <authorList>
            <person name="Haryono M."/>
            <person name="Chou L."/>
            <person name="Lin Y.-C."/>
            <person name="Lai E.-M."/>
            <person name="Kuo C.-H."/>
        </authorList>
    </citation>
    <scope>NUCLEOTIDE SEQUENCE [LARGE SCALE GENOMIC DNA]</scope>
    <source>
        <strain evidence="3 5">CFBP5473</strain>
    </source>
</reference>
<dbReference type="Gene3D" id="3.10.180.10">
    <property type="entry name" value="2,3-Dihydroxybiphenyl 1,2-Dioxygenase, domain 1"/>
    <property type="match status" value="2"/>
</dbReference>
<feature type="chain" id="PRO_5044606412" evidence="1">
    <location>
        <begin position="23"/>
        <end position="323"/>
    </location>
</feature>
<dbReference type="PANTHER" id="PTHR43279">
    <property type="entry name" value="CATECHOL-2,3-DIOXYGENASE"/>
    <property type="match status" value="1"/>
</dbReference>
<dbReference type="KEGG" id="alf:CFBP5473_11625"/>
<evidence type="ECO:0000256" key="1">
    <source>
        <dbReference type="SAM" id="SignalP"/>
    </source>
</evidence>
<dbReference type="EMBL" id="CP072167">
    <property type="protein sequence ID" value="QYA06051.1"/>
    <property type="molecule type" value="Genomic_DNA"/>
</dbReference>
<name>A0A4D7DW42_9HYPH</name>
<dbReference type="InterPro" id="IPR004360">
    <property type="entry name" value="Glyas_Fos-R_dOase_dom"/>
</dbReference>
<evidence type="ECO:0000313" key="3">
    <source>
        <dbReference type="EMBL" id="QCI98486.1"/>
    </source>
</evidence>
<proteinExistence type="predicted"/>
<dbReference type="InterPro" id="IPR029068">
    <property type="entry name" value="Glyas_Bleomycin-R_OHBP_Dase"/>
</dbReference>
<gene>
    <name evidence="3" type="ORF">CFBP5473_11625</name>
    <name evidence="4" type="ORF">J5285_08105</name>
</gene>
<dbReference type="CDD" id="cd16359">
    <property type="entry name" value="VOC_BsCatE_like_C"/>
    <property type="match status" value="1"/>
</dbReference>
<dbReference type="InterPro" id="IPR006311">
    <property type="entry name" value="TAT_signal"/>
</dbReference>
<dbReference type="PROSITE" id="PS51819">
    <property type="entry name" value="VOC"/>
    <property type="match status" value="2"/>
</dbReference>
<dbReference type="AlphaFoldDB" id="A0A4D7DW42"/>
<organism evidence="3 5">
    <name type="scientific">Agrobacterium larrymoorei</name>
    <dbReference type="NCBI Taxonomy" id="160699"/>
    <lineage>
        <taxon>Bacteria</taxon>
        <taxon>Pseudomonadati</taxon>
        <taxon>Pseudomonadota</taxon>
        <taxon>Alphaproteobacteria</taxon>
        <taxon>Hyphomicrobiales</taxon>
        <taxon>Rhizobiaceae</taxon>
        <taxon>Rhizobium/Agrobacterium group</taxon>
        <taxon>Agrobacterium</taxon>
    </lineage>
</organism>
<evidence type="ECO:0000313" key="5">
    <source>
        <dbReference type="Proteomes" id="UP000298545"/>
    </source>
</evidence>
<dbReference type="RefSeq" id="WP_027675676.1">
    <property type="nucleotide sequence ID" value="NZ_CP039691.1"/>
</dbReference>
<evidence type="ECO:0000313" key="6">
    <source>
        <dbReference type="Proteomes" id="UP000826513"/>
    </source>
</evidence>
<feature type="domain" description="VOC" evidence="2">
    <location>
        <begin position="208"/>
        <end position="323"/>
    </location>
</feature>
<dbReference type="InterPro" id="IPR037523">
    <property type="entry name" value="VOC_core"/>
</dbReference>
<keyword evidence="1" id="KW-0732">Signal</keyword>
<dbReference type="PANTHER" id="PTHR43279:SF1">
    <property type="entry name" value="CATECHOL-2,3-DIOXYGENASE"/>
    <property type="match status" value="1"/>
</dbReference>
<feature type="domain" description="VOC" evidence="2">
    <location>
        <begin position="48"/>
        <end position="164"/>
    </location>
</feature>
<reference evidence="4 6" key="2">
    <citation type="submission" date="2021-03" db="EMBL/GenBank/DDBJ databases">
        <title>Rapid diversification of plasmids in a genus of pathogenic and nitrogen fixing bacteria.</title>
        <authorList>
            <person name="Weisberg A.J."/>
            <person name="Miller M."/>
            <person name="Ream W."/>
            <person name="Grunwald N.J."/>
            <person name="Chang J.H."/>
        </authorList>
    </citation>
    <scope>NUCLEOTIDE SEQUENCE [LARGE SCALE GENOMIC DNA]</scope>
    <source>
        <strain evidence="4 6">AF3.44</strain>
    </source>
</reference>
<accession>A0A4D7DW42</accession>
<dbReference type="STRING" id="1367849.GCA_000518585_02949"/>